<evidence type="ECO:0000256" key="4">
    <source>
        <dbReference type="ARBA" id="ARBA00022692"/>
    </source>
</evidence>
<feature type="domain" description="Bacterial sugar transferase" evidence="8">
    <location>
        <begin position="278"/>
        <end position="466"/>
    </location>
</feature>
<reference evidence="9" key="2">
    <citation type="journal article" date="2021" name="Sci. Rep.">
        <title>The distribution of antibiotic resistance genes in chicken gut microbiota commensals.</title>
        <authorList>
            <person name="Juricova H."/>
            <person name="Matiasovicova J."/>
            <person name="Kubasova T."/>
            <person name="Cejkova D."/>
            <person name="Rychlik I."/>
        </authorList>
    </citation>
    <scope>NUCLEOTIDE SEQUENCE</scope>
    <source>
        <strain evidence="9">An582</strain>
    </source>
</reference>
<sequence>MYQREMKIWQKHLDFILLDALCLQVAYVAAYIFRHGFFFPYSDFRYRNLGVILFLVQICAGFFMENYKNILRRSFIDELKKTILLITVVILVIFAYLFVTKTAFIFSRAVLLQLWMFGVGLIYCERIAWKRVVRRRMRDRKYLQAMIIVVSSERAADVVQTMRAKPYTGFYIEGIILTDIASGKAQQEISGVPVVADLGSSLEYLKGHAVDEVFVDYAIGGRAQDQLLRACEEMGVTTHVNIGYVKGENTHTFVENLTDYMVVTRTIKVADPRQLFVKRVMDIAGGIVGLLMTAVIAVIFGPVIYIQSPGPIFFSQKRVGRNGRIITIYKFRSMYPDAEERKKELEEKNKMQGLMFKVENDPRIIPIGHFMRKASLDEFPQFWNVLKGEMSLVGTRPPTVDEYEQYELHHKARLAMKPGLTGMWQVNGRSDIVDFEEVVRLDKQYITEWDIGLDIRILLQTVKIVITGKGSE</sequence>
<feature type="transmembrane region" description="Helical" evidence="7">
    <location>
        <begin position="12"/>
        <end position="33"/>
    </location>
</feature>
<feature type="transmembrane region" description="Helical" evidence="7">
    <location>
        <begin position="83"/>
        <end position="99"/>
    </location>
</feature>
<proteinExistence type="inferred from homology"/>
<evidence type="ECO:0000256" key="6">
    <source>
        <dbReference type="ARBA" id="ARBA00023136"/>
    </source>
</evidence>
<dbReference type="RefSeq" id="WP_204906711.1">
    <property type="nucleotide sequence ID" value="NZ_JACJKS010000010.1"/>
</dbReference>
<dbReference type="PANTHER" id="PTHR30576">
    <property type="entry name" value="COLANIC BIOSYNTHESIS UDP-GLUCOSE LIPID CARRIER TRANSFERASE"/>
    <property type="match status" value="1"/>
</dbReference>
<dbReference type="Pfam" id="PF13727">
    <property type="entry name" value="CoA_binding_3"/>
    <property type="match status" value="1"/>
</dbReference>
<evidence type="ECO:0000313" key="10">
    <source>
        <dbReference type="Proteomes" id="UP000705508"/>
    </source>
</evidence>
<keyword evidence="6 7" id="KW-0472">Membrane</keyword>
<dbReference type="PANTHER" id="PTHR30576:SF10">
    <property type="entry name" value="SLL5057 PROTEIN"/>
    <property type="match status" value="1"/>
</dbReference>
<feature type="transmembrane region" description="Helical" evidence="7">
    <location>
        <begin position="45"/>
        <end position="63"/>
    </location>
</feature>
<evidence type="ECO:0000256" key="3">
    <source>
        <dbReference type="ARBA" id="ARBA00022679"/>
    </source>
</evidence>
<keyword evidence="5 7" id="KW-1133">Transmembrane helix</keyword>
<evidence type="ECO:0000259" key="8">
    <source>
        <dbReference type="Pfam" id="PF02397"/>
    </source>
</evidence>
<evidence type="ECO:0000256" key="7">
    <source>
        <dbReference type="SAM" id="Phobius"/>
    </source>
</evidence>
<reference evidence="9" key="1">
    <citation type="submission" date="2020-08" db="EMBL/GenBank/DDBJ databases">
        <authorList>
            <person name="Cejkova D."/>
            <person name="Kubasova T."/>
            <person name="Jahodarova E."/>
            <person name="Rychlik I."/>
        </authorList>
    </citation>
    <scope>NUCLEOTIDE SEQUENCE</scope>
    <source>
        <strain evidence="9">An582</strain>
    </source>
</reference>
<evidence type="ECO:0000313" key="9">
    <source>
        <dbReference type="EMBL" id="MBM6948706.1"/>
    </source>
</evidence>
<evidence type="ECO:0000256" key="5">
    <source>
        <dbReference type="ARBA" id="ARBA00022989"/>
    </source>
</evidence>
<keyword evidence="3 9" id="KW-0808">Transferase</keyword>
<comment type="subcellular location">
    <subcellularLocation>
        <location evidence="1">Membrane</location>
        <topology evidence="1">Multi-pass membrane protein</topology>
    </subcellularLocation>
</comment>
<evidence type="ECO:0000256" key="2">
    <source>
        <dbReference type="ARBA" id="ARBA00006464"/>
    </source>
</evidence>
<protein>
    <submittedName>
        <fullName evidence="9">Sugar transferase</fullName>
    </submittedName>
</protein>
<feature type="transmembrane region" description="Helical" evidence="7">
    <location>
        <begin position="283"/>
        <end position="306"/>
    </location>
</feature>
<comment type="similarity">
    <text evidence="2">Belongs to the bacterial sugar transferase family.</text>
</comment>
<dbReference type="InterPro" id="IPR017475">
    <property type="entry name" value="EPS_sugar_tfrase"/>
</dbReference>
<dbReference type="InterPro" id="IPR003362">
    <property type="entry name" value="Bact_transf"/>
</dbReference>
<accession>A0A938XBY2</accession>
<name>A0A938XBY2_9CLOT</name>
<keyword evidence="4 7" id="KW-0812">Transmembrane</keyword>
<dbReference type="NCBIfam" id="TIGR03025">
    <property type="entry name" value="EPS_sugtrans"/>
    <property type="match status" value="1"/>
</dbReference>
<evidence type="ECO:0000256" key="1">
    <source>
        <dbReference type="ARBA" id="ARBA00004141"/>
    </source>
</evidence>
<organism evidence="9 10">
    <name type="scientific">Mordavella massiliensis</name>
    <dbReference type="NCBI Taxonomy" id="1871024"/>
    <lineage>
        <taxon>Bacteria</taxon>
        <taxon>Bacillati</taxon>
        <taxon>Bacillota</taxon>
        <taxon>Clostridia</taxon>
        <taxon>Eubacteriales</taxon>
        <taxon>Clostridiaceae</taxon>
        <taxon>Mordavella</taxon>
    </lineage>
</organism>
<dbReference type="GO" id="GO:0016780">
    <property type="term" value="F:phosphotransferase activity, for other substituted phosphate groups"/>
    <property type="evidence" value="ECO:0007669"/>
    <property type="project" value="TreeGrafter"/>
</dbReference>
<dbReference type="GO" id="GO:0016020">
    <property type="term" value="C:membrane"/>
    <property type="evidence" value="ECO:0007669"/>
    <property type="project" value="UniProtKB-SubCell"/>
</dbReference>
<comment type="caution">
    <text evidence="9">The sequence shown here is derived from an EMBL/GenBank/DDBJ whole genome shotgun (WGS) entry which is preliminary data.</text>
</comment>
<dbReference type="Pfam" id="PF02397">
    <property type="entry name" value="Bac_transf"/>
    <property type="match status" value="1"/>
</dbReference>
<gene>
    <name evidence="9" type="ORF">H6A20_08590</name>
</gene>
<dbReference type="EMBL" id="JACJKS010000010">
    <property type="protein sequence ID" value="MBM6948706.1"/>
    <property type="molecule type" value="Genomic_DNA"/>
</dbReference>
<feature type="transmembrane region" description="Helical" evidence="7">
    <location>
        <begin position="105"/>
        <end position="128"/>
    </location>
</feature>
<dbReference type="Proteomes" id="UP000705508">
    <property type="component" value="Unassembled WGS sequence"/>
</dbReference>
<dbReference type="AlphaFoldDB" id="A0A938XBY2"/>